<dbReference type="SUPFAM" id="SSF56784">
    <property type="entry name" value="HAD-like"/>
    <property type="match status" value="1"/>
</dbReference>
<evidence type="ECO:0000256" key="1">
    <source>
        <dbReference type="ARBA" id="ARBA00001946"/>
    </source>
</evidence>
<dbReference type="PRINTS" id="PR00413">
    <property type="entry name" value="HADHALOGNASE"/>
</dbReference>
<evidence type="ECO:0000256" key="2">
    <source>
        <dbReference type="ARBA" id="ARBA00006171"/>
    </source>
</evidence>
<comment type="cofactor">
    <cofactor evidence="1">
        <name>Mg(2+)</name>
        <dbReference type="ChEBI" id="CHEBI:18420"/>
    </cofactor>
</comment>
<dbReference type="InterPro" id="IPR023198">
    <property type="entry name" value="PGP-like_dom2"/>
</dbReference>
<dbReference type="NCBIfam" id="TIGR01509">
    <property type="entry name" value="HAD-SF-IA-v3"/>
    <property type="match status" value="1"/>
</dbReference>
<dbReference type="AlphaFoldDB" id="A0A1D8TW82"/>
<dbReference type="SFLD" id="SFLDG01129">
    <property type="entry name" value="C1.5:_HAD__Beta-PGM__Phosphata"/>
    <property type="match status" value="1"/>
</dbReference>
<sequence length="241" mass="26832">MSLKAVLFDFNGVIINDEPIHEKLIEEIIIGENLRPDSEEFRQVCTGRGDRSCLRELLKRRGRVVTEDYLNQLISRKAAAYQRQLESIETLPIYPGVEDLMVQIKGAQIPMALVTGALRNEVEVVLNRAGLANYFSLIVAGDDITTSKPEPDGYLLAVERLNQAYGNLNLKPGECLVIEDSLAGIEAAKRSGMPVVGVASTYPLHMLQRHANWTVDYLNQLELERVQQVYSGVSPEPVAEI</sequence>
<reference evidence="6" key="1">
    <citation type="submission" date="2016-10" db="EMBL/GenBank/DDBJ databases">
        <title>Comparative genomics uncovers the prolific and rare metabolic potential of the cyanobacterial genus Moorea.</title>
        <authorList>
            <person name="Leao T."/>
            <person name="Castelao G."/>
            <person name="Korobeynikov A."/>
            <person name="Monroe E.A."/>
            <person name="Podell S."/>
            <person name="Glukhov E."/>
            <person name="Allen E."/>
            <person name="Gerwick W.H."/>
            <person name="Gerwick L."/>
        </authorList>
    </citation>
    <scope>NUCLEOTIDE SEQUENCE [LARGE SCALE GENOMIC DNA]</scope>
    <source>
        <strain evidence="6">PAL-8-15-08-1</strain>
    </source>
</reference>
<dbReference type="RefSeq" id="WP_070394150.1">
    <property type="nucleotide sequence ID" value="NZ_CP017599.1"/>
</dbReference>
<keyword evidence="3" id="KW-0479">Metal-binding</keyword>
<evidence type="ECO:0000313" key="6">
    <source>
        <dbReference type="Proteomes" id="UP000177870"/>
    </source>
</evidence>
<dbReference type="GO" id="GO:0046872">
    <property type="term" value="F:metal ion binding"/>
    <property type="evidence" value="ECO:0007669"/>
    <property type="project" value="UniProtKB-KW"/>
</dbReference>
<proteinExistence type="inferred from homology"/>
<evidence type="ECO:0000256" key="3">
    <source>
        <dbReference type="ARBA" id="ARBA00022723"/>
    </source>
</evidence>
<dbReference type="Gene3D" id="3.40.50.1000">
    <property type="entry name" value="HAD superfamily/HAD-like"/>
    <property type="match status" value="1"/>
</dbReference>
<organism evidence="5 6">
    <name type="scientific">Moorena producens PAL-8-15-08-1</name>
    <dbReference type="NCBI Taxonomy" id="1458985"/>
    <lineage>
        <taxon>Bacteria</taxon>
        <taxon>Bacillati</taxon>
        <taxon>Cyanobacteriota</taxon>
        <taxon>Cyanophyceae</taxon>
        <taxon>Coleofasciculales</taxon>
        <taxon>Coleofasciculaceae</taxon>
        <taxon>Moorena</taxon>
    </lineage>
</organism>
<dbReference type="Pfam" id="PF00702">
    <property type="entry name" value="Hydrolase"/>
    <property type="match status" value="1"/>
</dbReference>
<accession>A0A1D8TW82</accession>
<dbReference type="GO" id="GO:0016787">
    <property type="term" value="F:hydrolase activity"/>
    <property type="evidence" value="ECO:0007669"/>
    <property type="project" value="UniProtKB-KW"/>
</dbReference>
<dbReference type="CDD" id="cd07505">
    <property type="entry name" value="HAD_BPGM-like"/>
    <property type="match status" value="1"/>
</dbReference>
<name>A0A1D8TW82_9CYAN</name>
<dbReference type="SFLD" id="SFLDG01135">
    <property type="entry name" value="C1.5.6:_HAD__Beta-PGM__Phospha"/>
    <property type="match status" value="1"/>
</dbReference>
<dbReference type="SFLD" id="SFLDS00003">
    <property type="entry name" value="Haloacid_Dehalogenase"/>
    <property type="match status" value="1"/>
</dbReference>
<dbReference type="Proteomes" id="UP000177870">
    <property type="component" value="Chromosome"/>
</dbReference>
<evidence type="ECO:0000256" key="4">
    <source>
        <dbReference type="ARBA" id="ARBA00022842"/>
    </source>
</evidence>
<dbReference type="PANTHER" id="PTHR46193:SF21">
    <property type="entry name" value="SLL1138 PROTEIN"/>
    <property type="match status" value="1"/>
</dbReference>
<dbReference type="PANTHER" id="PTHR46193">
    <property type="entry name" value="6-PHOSPHOGLUCONATE PHOSPHATASE"/>
    <property type="match status" value="1"/>
</dbReference>
<gene>
    <name evidence="5" type="ORF">BJP34_21765</name>
</gene>
<protein>
    <submittedName>
        <fullName evidence="5">HAD family hydrolase</fullName>
    </submittedName>
</protein>
<dbReference type="OrthoDB" id="9797743at2"/>
<dbReference type="EMBL" id="CP017599">
    <property type="protein sequence ID" value="AOX01716.1"/>
    <property type="molecule type" value="Genomic_DNA"/>
</dbReference>
<dbReference type="InterPro" id="IPR036412">
    <property type="entry name" value="HAD-like_sf"/>
</dbReference>
<keyword evidence="4" id="KW-0460">Magnesium</keyword>
<dbReference type="KEGG" id="mpro:BJP34_21765"/>
<dbReference type="InterPro" id="IPR051600">
    <property type="entry name" value="Beta-PGM-like"/>
</dbReference>
<dbReference type="InterPro" id="IPR023214">
    <property type="entry name" value="HAD_sf"/>
</dbReference>
<dbReference type="Gene3D" id="1.10.150.240">
    <property type="entry name" value="Putative phosphatase, domain 2"/>
    <property type="match status" value="1"/>
</dbReference>
<keyword evidence="5" id="KW-0378">Hydrolase</keyword>
<dbReference type="InterPro" id="IPR006439">
    <property type="entry name" value="HAD-SF_hydro_IA"/>
</dbReference>
<comment type="similarity">
    <text evidence="2">Belongs to the HAD-like hydrolase superfamily. CbbY/CbbZ/Gph/YieH family.</text>
</comment>
<evidence type="ECO:0000313" key="5">
    <source>
        <dbReference type="EMBL" id="AOX01716.1"/>
    </source>
</evidence>